<protein>
    <submittedName>
        <fullName evidence="1">Uncharacterized protein</fullName>
    </submittedName>
</protein>
<evidence type="ECO:0000313" key="2">
    <source>
        <dbReference type="Proteomes" id="UP000790709"/>
    </source>
</evidence>
<dbReference type="EMBL" id="MU266377">
    <property type="protein sequence ID" value="KAH7926753.1"/>
    <property type="molecule type" value="Genomic_DNA"/>
</dbReference>
<evidence type="ECO:0000313" key="1">
    <source>
        <dbReference type="EMBL" id="KAH7926753.1"/>
    </source>
</evidence>
<sequence>MSLLALLLFSSAASAALTATSPGPNEKYRAGSTCTIKWSVDTTNIWNNVTIDLMSGPNLNMSQVTTVVRHIDGTNSRLTSFNWTCPEVDPYSNIYFYQLSNNADTANSVWTARFTIESPSGESTPAEHTEQPGGAPIPWGTGHLAGSSRVSGAEGDGSAGSYPPPTHTRRRKVRETAISAINGAPDSSSTESDQGRHHSGRAKDTTETNVTHKNDDYSGAFPPEQGAFSRSVPPHTEGRPTSRGSIRGASSSIYILCTFSAIWLTL</sequence>
<comment type="caution">
    <text evidence="1">The sequence shown here is derived from an EMBL/GenBank/DDBJ whole genome shotgun (WGS) entry which is preliminary data.</text>
</comment>
<keyword evidence="2" id="KW-1185">Reference proteome</keyword>
<reference evidence="1" key="1">
    <citation type="journal article" date="2021" name="New Phytol.">
        <title>Evolutionary innovations through gain and loss of genes in the ectomycorrhizal Boletales.</title>
        <authorList>
            <person name="Wu G."/>
            <person name="Miyauchi S."/>
            <person name="Morin E."/>
            <person name="Kuo A."/>
            <person name="Drula E."/>
            <person name="Varga T."/>
            <person name="Kohler A."/>
            <person name="Feng B."/>
            <person name="Cao Y."/>
            <person name="Lipzen A."/>
            <person name="Daum C."/>
            <person name="Hundley H."/>
            <person name="Pangilinan J."/>
            <person name="Johnson J."/>
            <person name="Barry K."/>
            <person name="LaButti K."/>
            <person name="Ng V."/>
            <person name="Ahrendt S."/>
            <person name="Min B."/>
            <person name="Choi I.G."/>
            <person name="Park H."/>
            <person name="Plett J.M."/>
            <person name="Magnuson J."/>
            <person name="Spatafora J.W."/>
            <person name="Nagy L.G."/>
            <person name="Henrissat B."/>
            <person name="Grigoriev I.V."/>
            <person name="Yang Z.L."/>
            <person name="Xu J."/>
            <person name="Martin F.M."/>
        </authorList>
    </citation>
    <scope>NUCLEOTIDE SEQUENCE</scope>
    <source>
        <strain evidence="1">KUC20120723A-06</strain>
    </source>
</reference>
<gene>
    <name evidence="1" type="ORF">BV22DRAFT_1194087</name>
</gene>
<dbReference type="Proteomes" id="UP000790709">
    <property type="component" value="Unassembled WGS sequence"/>
</dbReference>
<organism evidence="1 2">
    <name type="scientific">Leucogyrophana mollusca</name>
    <dbReference type="NCBI Taxonomy" id="85980"/>
    <lineage>
        <taxon>Eukaryota</taxon>
        <taxon>Fungi</taxon>
        <taxon>Dikarya</taxon>
        <taxon>Basidiomycota</taxon>
        <taxon>Agaricomycotina</taxon>
        <taxon>Agaricomycetes</taxon>
        <taxon>Agaricomycetidae</taxon>
        <taxon>Boletales</taxon>
        <taxon>Boletales incertae sedis</taxon>
        <taxon>Leucogyrophana</taxon>
    </lineage>
</organism>
<accession>A0ACB8BQC2</accession>
<proteinExistence type="predicted"/>
<name>A0ACB8BQC2_9AGAM</name>